<evidence type="ECO:0000313" key="5">
    <source>
        <dbReference type="Proteomes" id="UP000760494"/>
    </source>
</evidence>
<accession>A0A2H3S4R5</accession>
<evidence type="ECO:0000256" key="2">
    <source>
        <dbReference type="ARBA" id="ARBA00023274"/>
    </source>
</evidence>
<keyword evidence="2" id="KW-0687">Ribonucleoprotein</keyword>
<dbReference type="GO" id="GO:0003723">
    <property type="term" value="F:RNA binding"/>
    <property type="evidence" value="ECO:0007669"/>
    <property type="project" value="InterPro"/>
</dbReference>
<name>A0A2H3S4R5_FUSFU</name>
<evidence type="ECO:0000313" key="4">
    <source>
        <dbReference type="EMBL" id="VTT62038.1"/>
    </source>
</evidence>
<dbReference type="InterPro" id="IPR008991">
    <property type="entry name" value="Translation_prot_SH3-like_sf"/>
</dbReference>
<dbReference type="GO" id="GO:1990904">
    <property type="term" value="C:ribonucleoprotein complex"/>
    <property type="evidence" value="ECO:0007669"/>
    <property type="project" value="UniProtKB-KW"/>
</dbReference>
<dbReference type="Proteomes" id="UP000760494">
    <property type="component" value="Unassembled WGS sequence"/>
</dbReference>
<dbReference type="OrthoDB" id="359154at2759"/>
<keyword evidence="1" id="KW-0689">Ribosomal protein</keyword>
<organism evidence="4 5">
    <name type="scientific">Fusarium fujikuroi</name>
    <name type="common">Bakanae and foot rot disease fungus</name>
    <name type="synonym">Gibberella fujikuroi</name>
    <dbReference type="NCBI Taxonomy" id="5127"/>
    <lineage>
        <taxon>Eukaryota</taxon>
        <taxon>Fungi</taxon>
        <taxon>Dikarya</taxon>
        <taxon>Ascomycota</taxon>
        <taxon>Pezizomycotina</taxon>
        <taxon>Sordariomycetes</taxon>
        <taxon>Hypocreomycetidae</taxon>
        <taxon>Hypocreales</taxon>
        <taxon>Nectriaceae</taxon>
        <taxon>Fusarium</taxon>
        <taxon>Fusarium fujikuroi species complex</taxon>
    </lineage>
</organism>
<evidence type="ECO:0000256" key="1">
    <source>
        <dbReference type="ARBA" id="ARBA00022980"/>
    </source>
</evidence>
<dbReference type="EMBL" id="CABFJX010000071">
    <property type="protein sequence ID" value="VTT62038.1"/>
    <property type="molecule type" value="Genomic_DNA"/>
</dbReference>
<protein>
    <submittedName>
        <fullName evidence="4">Uncharacterized protein</fullName>
    </submittedName>
</protein>
<reference evidence="4" key="1">
    <citation type="submission" date="2019-05" db="EMBL/GenBank/DDBJ databases">
        <authorList>
            <person name="Piombo E."/>
        </authorList>
    </citation>
    <scope>NUCLEOTIDE SEQUENCE</scope>
    <source>
        <strain evidence="4">C2S</strain>
    </source>
</reference>
<dbReference type="SUPFAM" id="SSF50104">
    <property type="entry name" value="Translation proteins SH3-like domain"/>
    <property type="match status" value="1"/>
</dbReference>
<feature type="compositionally biased region" description="Low complexity" evidence="3">
    <location>
        <begin position="366"/>
        <end position="382"/>
    </location>
</feature>
<dbReference type="CDD" id="cd06089">
    <property type="entry name" value="KOW_RPL26"/>
    <property type="match status" value="1"/>
</dbReference>
<gene>
    <name evidence="4" type="ORF">C2S_14637</name>
</gene>
<dbReference type="InterPro" id="IPR041988">
    <property type="entry name" value="Ribosomal_uL24_KOW"/>
</dbReference>
<comment type="caution">
    <text evidence="4">The sequence shown here is derived from an EMBL/GenBank/DDBJ whole genome shotgun (WGS) entry which is preliminary data.</text>
</comment>
<dbReference type="Pfam" id="PF22682">
    <property type="entry name" value="Ribosomal_uL24m-like"/>
    <property type="match status" value="1"/>
</dbReference>
<evidence type="ECO:0000256" key="3">
    <source>
        <dbReference type="SAM" id="MobiDB-lite"/>
    </source>
</evidence>
<sequence>MQKLAKRVAQAQRQAGRRAQKAAKSEENNYKLRNRQAMRAAVSEVRQNLQDARRVRQEDWALGPIAPKRDLGFNGYGMFSEGVRTDWSNYGLYRPRPEVLAKRCAWAGGLKQLNLAISDRVVIMDGPDKGKIDRIKTINPQGGYVTLENYHRAISAGMFGNDSRSQPMPLSIGSIRLVYPIANPGTGVTRDVIINELKAIPPNMKSPNMSFDRWEYGNKWDRIVPGINVVIPWPEVEAPEFETFDGDTIRETVDNRTFYYNLLSPPMPETVIDELRNKFSKFRTRHEEWYVQQKEAEAAAKKAEQESIKSMQTPLQEFHEMQREKRAAEGEPELSPEMLEKLGAILAQRKEAAALKKKKAGVSQVAAADTSIPPSTTTTPAQ</sequence>
<feature type="region of interest" description="Disordered" evidence="3">
    <location>
        <begin position="1"/>
        <end position="29"/>
    </location>
</feature>
<proteinExistence type="predicted"/>
<dbReference type="AlphaFoldDB" id="A0A2H3S4R5"/>
<feature type="region of interest" description="Disordered" evidence="3">
    <location>
        <begin position="359"/>
        <end position="382"/>
    </location>
</feature>
<dbReference type="GO" id="GO:0005840">
    <property type="term" value="C:ribosome"/>
    <property type="evidence" value="ECO:0007669"/>
    <property type="project" value="UniProtKB-KW"/>
</dbReference>